<dbReference type="EMBL" id="VFOS01000001">
    <property type="protein sequence ID" value="TQL64087.1"/>
    <property type="molecule type" value="Genomic_DNA"/>
</dbReference>
<dbReference type="Proteomes" id="UP000315389">
    <property type="component" value="Unassembled WGS sequence"/>
</dbReference>
<reference evidence="1 2" key="1">
    <citation type="submission" date="2019-06" db="EMBL/GenBank/DDBJ databases">
        <title>Sequencing the genomes of 1000 actinobacteria strains.</title>
        <authorList>
            <person name="Klenk H.-P."/>
        </authorList>
    </citation>
    <scope>NUCLEOTIDE SEQUENCE [LARGE SCALE GENOMIC DNA]</scope>
    <source>
        <strain evidence="1 2">DSM 4813</strain>
    </source>
</reference>
<evidence type="ECO:0000313" key="1">
    <source>
        <dbReference type="EMBL" id="TQL64087.1"/>
    </source>
</evidence>
<name>A0A542ZUR8_RARFA</name>
<keyword evidence="2" id="KW-1185">Reference proteome</keyword>
<evidence type="ECO:0000313" key="2">
    <source>
        <dbReference type="Proteomes" id="UP000315389"/>
    </source>
</evidence>
<accession>A0A542ZUR8</accession>
<dbReference type="PANTHER" id="PTHR34374">
    <property type="entry name" value="LARGE RIBOSOMAL RNA SUBUNIT ACCUMULATION PROTEIN YCED HOMOLOG 1, CHLOROPLASTIC"/>
    <property type="match status" value="1"/>
</dbReference>
<dbReference type="Pfam" id="PF02620">
    <property type="entry name" value="YceD"/>
    <property type="match status" value="1"/>
</dbReference>
<organism evidence="1 2">
    <name type="scientific">Rarobacter faecitabidus</name>
    <dbReference type="NCBI Taxonomy" id="13243"/>
    <lineage>
        <taxon>Bacteria</taxon>
        <taxon>Bacillati</taxon>
        <taxon>Actinomycetota</taxon>
        <taxon>Actinomycetes</taxon>
        <taxon>Micrococcales</taxon>
        <taxon>Rarobacteraceae</taxon>
        <taxon>Rarobacter</taxon>
    </lineage>
</organism>
<proteinExistence type="predicted"/>
<comment type="caution">
    <text evidence="1">The sequence shown here is derived from an EMBL/GenBank/DDBJ whole genome shotgun (WGS) entry which is preliminary data.</text>
</comment>
<gene>
    <name evidence="1" type="ORF">FB461_0572</name>
</gene>
<sequence>MLNVHDLARRPGEMMRENLELTVPEFWGTAVIGIRPQEELDVELRLESVLEGVLVTGQAQSEARGECVRCLDEVVYELDANITALFAYPERAKAAEESGDDDEDEVFVIDHDDIDLEPVIRDSLVTALPFQPLCDRDCPGLCPECGIRLADHPDHKHDSVDIRWAGLQEAFGANQASDDTKES</sequence>
<evidence type="ECO:0008006" key="3">
    <source>
        <dbReference type="Google" id="ProtNLM"/>
    </source>
</evidence>
<protein>
    <recommendedName>
        <fullName evidence="3">Metal-binding protein</fullName>
    </recommendedName>
</protein>
<dbReference type="PANTHER" id="PTHR34374:SF1">
    <property type="entry name" value="LARGE RIBOSOMAL RNA SUBUNIT ACCUMULATION PROTEIN YCED HOMOLOG 1, CHLOROPLASTIC"/>
    <property type="match status" value="1"/>
</dbReference>
<dbReference type="AlphaFoldDB" id="A0A542ZUR8"/>
<dbReference type="InterPro" id="IPR003772">
    <property type="entry name" value="YceD"/>
</dbReference>